<gene>
    <name evidence="1" type="ORF">BU23DRAFT_375150</name>
</gene>
<protein>
    <recommendedName>
        <fullName evidence="3">Transposase Tc1-like domain-containing protein</fullName>
    </recommendedName>
</protein>
<evidence type="ECO:0008006" key="3">
    <source>
        <dbReference type="Google" id="ProtNLM"/>
    </source>
</evidence>
<feature type="non-terminal residue" evidence="1">
    <location>
        <position position="1"/>
    </location>
</feature>
<dbReference type="Gene3D" id="1.10.10.10">
    <property type="entry name" value="Winged helix-like DNA-binding domain superfamily/Winged helix DNA-binding domain"/>
    <property type="match status" value="1"/>
</dbReference>
<accession>A0A6A5UTQ7</accession>
<dbReference type="OrthoDB" id="3783684at2759"/>
<sequence>RLSYRQRVEILTLRTYAGWGYTRISTSLQIPRSTVRRTILHPETPRHPRGRPPILDTPKRQRLVRRATIDAFHRRLPYTDIAFLEGINACRRTLVHAFEKEAYFRRIAAEKPLLTEKQRADRLAWTK</sequence>
<organism evidence="1 2">
    <name type="scientific">Bimuria novae-zelandiae CBS 107.79</name>
    <dbReference type="NCBI Taxonomy" id="1447943"/>
    <lineage>
        <taxon>Eukaryota</taxon>
        <taxon>Fungi</taxon>
        <taxon>Dikarya</taxon>
        <taxon>Ascomycota</taxon>
        <taxon>Pezizomycotina</taxon>
        <taxon>Dothideomycetes</taxon>
        <taxon>Pleosporomycetidae</taxon>
        <taxon>Pleosporales</taxon>
        <taxon>Massarineae</taxon>
        <taxon>Didymosphaeriaceae</taxon>
        <taxon>Bimuria</taxon>
    </lineage>
</organism>
<proteinExistence type="predicted"/>
<dbReference type="AlphaFoldDB" id="A0A6A5UTQ7"/>
<evidence type="ECO:0000313" key="1">
    <source>
        <dbReference type="EMBL" id="KAF1967760.1"/>
    </source>
</evidence>
<dbReference type="InterPro" id="IPR036388">
    <property type="entry name" value="WH-like_DNA-bd_sf"/>
</dbReference>
<feature type="non-terminal residue" evidence="1">
    <location>
        <position position="127"/>
    </location>
</feature>
<name>A0A6A5UTQ7_9PLEO</name>
<dbReference type="EMBL" id="ML976728">
    <property type="protein sequence ID" value="KAF1967760.1"/>
    <property type="molecule type" value="Genomic_DNA"/>
</dbReference>
<dbReference type="Proteomes" id="UP000800036">
    <property type="component" value="Unassembled WGS sequence"/>
</dbReference>
<keyword evidence="2" id="KW-1185">Reference proteome</keyword>
<reference evidence="1" key="1">
    <citation type="journal article" date="2020" name="Stud. Mycol.">
        <title>101 Dothideomycetes genomes: a test case for predicting lifestyles and emergence of pathogens.</title>
        <authorList>
            <person name="Haridas S."/>
            <person name="Albert R."/>
            <person name="Binder M."/>
            <person name="Bloem J."/>
            <person name="Labutti K."/>
            <person name="Salamov A."/>
            <person name="Andreopoulos B."/>
            <person name="Baker S."/>
            <person name="Barry K."/>
            <person name="Bills G."/>
            <person name="Bluhm B."/>
            <person name="Cannon C."/>
            <person name="Castanera R."/>
            <person name="Culley D."/>
            <person name="Daum C."/>
            <person name="Ezra D."/>
            <person name="Gonzalez J."/>
            <person name="Henrissat B."/>
            <person name="Kuo A."/>
            <person name="Liang C."/>
            <person name="Lipzen A."/>
            <person name="Lutzoni F."/>
            <person name="Magnuson J."/>
            <person name="Mondo S."/>
            <person name="Nolan M."/>
            <person name="Ohm R."/>
            <person name="Pangilinan J."/>
            <person name="Park H.-J."/>
            <person name="Ramirez L."/>
            <person name="Alfaro M."/>
            <person name="Sun H."/>
            <person name="Tritt A."/>
            <person name="Yoshinaga Y."/>
            <person name="Zwiers L.-H."/>
            <person name="Turgeon B."/>
            <person name="Goodwin S."/>
            <person name="Spatafora J."/>
            <person name="Crous P."/>
            <person name="Grigoriev I."/>
        </authorList>
    </citation>
    <scope>NUCLEOTIDE SEQUENCE</scope>
    <source>
        <strain evidence="1">CBS 107.79</strain>
    </source>
</reference>
<evidence type="ECO:0000313" key="2">
    <source>
        <dbReference type="Proteomes" id="UP000800036"/>
    </source>
</evidence>